<feature type="region of interest" description="Disordered" evidence="9">
    <location>
        <begin position="1655"/>
        <end position="1863"/>
    </location>
</feature>
<dbReference type="PROSITE" id="PS50089">
    <property type="entry name" value="ZF_RING_2"/>
    <property type="match status" value="1"/>
</dbReference>
<feature type="region of interest" description="Disordered" evidence="9">
    <location>
        <begin position="415"/>
        <end position="544"/>
    </location>
</feature>
<feature type="region of interest" description="Disordered" evidence="9">
    <location>
        <begin position="256"/>
        <end position="277"/>
    </location>
</feature>
<feature type="compositionally biased region" description="Polar residues" evidence="9">
    <location>
        <begin position="1792"/>
        <end position="1808"/>
    </location>
</feature>
<evidence type="ECO:0000256" key="2">
    <source>
        <dbReference type="ARBA" id="ARBA00022679"/>
    </source>
</evidence>
<dbReference type="GO" id="GO:1990450">
    <property type="term" value="F:linear polyubiquitin binding"/>
    <property type="evidence" value="ECO:0007669"/>
    <property type="project" value="TreeGrafter"/>
</dbReference>
<feature type="region of interest" description="Disordered" evidence="9">
    <location>
        <begin position="851"/>
        <end position="870"/>
    </location>
</feature>
<feature type="compositionally biased region" description="Basic and acidic residues" evidence="9">
    <location>
        <begin position="590"/>
        <end position="613"/>
    </location>
</feature>
<dbReference type="Pfam" id="PF22191">
    <property type="entry name" value="IBR_1"/>
    <property type="match status" value="1"/>
</dbReference>
<comment type="similarity">
    <text evidence="1">Belongs to the RBR family.</text>
</comment>
<dbReference type="InterPro" id="IPR026254">
    <property type="entry name" value="RNF31-like"/>
</dbReference>
<feature type="compositionally biased region" description="Low complexity" evidence="9">
    <location>
        <begin position="710"/>
        <end position="726"/>
    </location>
</feature>
<dbReference type="CDD" id="cd19815">
    <property type="entry name" value="Bbox1_HOIP"/>
    <property type="match status" value="1"/>
</dbReference>
<feature type="compositionally biased region" description="Low complexity" evidence="9">
    <location>
        <begin position="738"/>
        <end position="748"/>
    </location>
</feature>
<evidence type="ECO:0008006" key="15">
    <source>
        <dbReference type="Google" id="ProtNLM"/>
    </source>
</evidence>
<dbReference type="PANTHER" id="PTHR16004:SF2">
    <property type="entry name" value="E3 UBIQUITIN-PROTEIN LIGASE LUBEL"/>
    <property type="match status" value="1"/>
</dbReference>
<feature type="region of interest" description="Disordered" evidence="9">
    <location>
        <begin position="1439"/>
        <end position="1501"/>
    </location>
</feature>
<feature type="region of interest" description="Disordered" evidence="9">
    <location>
        <begin position="292"/>
        <end position="314"/>
    </location>
</feature>
<evidence type="ECO:0000256" key="5">
    <source>
        <dbReference type="ARBA" id="ARBA00022771"/>
    </source>
</evidence>
<evidence type="ECO:0000259" key="11">
    <source>
        <dbReference type="PROSITE" id="PS50119"/>
    </source>
</evidence>
<feature type="compositionally biased region" description="Low complexity" evidence="9">
    <location>
        <begin position="1415"/>
        <end position="1426"/>
    </location>
</feature>
<dbReference type="Pfam" id="PF18091">
    <property type="entry name" value="E3_UbLigase_RBR"/>
    <property type="match status" value="1"/>
</dbReference>
<evidence type="ECO:0000259" key="12">
    <source>
        <dbReference type="PROSITE" id="PS51873"/>
    </source>
</evidence>
<feature type="compositionally biased region" description="Polar residues" evidence="9">
    <location>
        <begin position="167"/>
        <end position="176"/>
    </location>
</feature>
<dbReference type="InterPro" id="IPR041031">
    <property type="entry name" value="RNF31_C"/>
</dbReference>
<keyword evidence="5 8" id="KW-0863">Zinc-finger</keyword>
<feature type="compositionally biased region" description="Basic and acidic residues" evidence="9">
    <location>
        <begin position="462"/>
        <end position="505"/>
    </location>
</feature>
<dbReference type="EMBL" id="OU896715">
    <property type="protein sequence ID" value="CAG9825410.1"/>
    <property type="molecule type" value="Genomic_DNA"/>
</dbReference>
<feature type="compositionally biased region" description="Polar residues" evidence="9">
    <location>
        <begin position="1686"/>
        <end position="1698"/>
    </location>
</feature>
<dbReference type="GO" id="GO:0070530">
    <property type="term" value="F:K63-linked polyubiquitin modification-dependent protein binding"/>
    <property type="evidence" value="ECO:0007669"/>
    <property type="project" value="TreeGrafter"/>
</dbReference>
<feature type="compositionally biased region" description="Basic and acidic residues" evidence="9">
    <location>
        <begin position="177"/>
        <end position="191"/>
    </location>
</feature>
<feature type="compositionally biased region" description="Basic and acidic residues" evidence="9">
    <location>
        <begin position="854"/>
        <end position="870"/>
    </location>
</feature>
<dbReference type="GO" id="GO:0097039">
    <property type="term" value="P:protein linear polyubiquitination"/>
    <property type="evidence" value="ECO:0007669"/>
    <property type="project" value="TreeGrafter"/>
</dbReference>
<feature type="compositionally biased region" description="Polar residues" evidence="9">
    <location>
        <begin position="1664"/>
        <end position="1673"/>
    </location>
</feature>
<feature type="domain" description="RING-type" evidence="12">
    <location>
        <begin position="2022"/>
        <end position="2260"/>
    </location>
</feature>
<dbReference type="Pfam" id="PF01485">
    <property type="entry name" value="IBR"/>
    <property type="match status" value="1"/>
</dbReference>
<dbReference type="InterPro" id="IPR047543">
    <property type="entry name" value="Bbox1_RNF31-like"/>
</dbReference>
<dbReference type="InterPro" id="IPR047542">
    <property type="entry name" value="Rcat_RBR_RNF31-like"/>
</dbReference>
<dbReference type="InterPro" id="IPR047540">
    <property type="entry name" value="BRcat_RBR_RNF31-like"/>
</dbReference>
<sequence>MSISNPSTRLRLARNMPQWVNKSGVSGVPPPPVPKEDPNKRDHQKDHKVKSHQEPDYEVIEFGQYCNAPLPSKSGSKRDGKHCQLCGSSAPSVHCEECSQIFCLSCDDMYHRHPKRQSHLRRRIEQSIRPPLPPKGEPLPAPVPPPRRHRRAGSIGASPCPSPTPGRHNQVNSSTMPRRDHSGFSLKDKMSNFKHGLMGNRPLPPTPSSTRSGSFRSDFSASTNPSELNRQFVPSPSPSLQQRYRQHQLAMRGTTSNIPSTITDFDQPSSRDSGYPEWEMEDWNRRRAGSISGSDMEKQHLQRKLSNVSCPPGGRAVPHSASVMDLHNNPMMYPHYPGFLPMQQAQSMAQLNYPMPYCPQPQWVGQYPCEDQRGSNLSLNVAPGGYPVNPMWMGTWHGPPPSAMYPYPVPVNTMHRDPRSCSRSERPPSPTHSTKSRKSTLSRKSRKKHRKADDTDDEADLDDRRSTLSYTDRSERKSSGRCPVRERPPRDPSRRVLTDRAERASVPRSRQGSSSETDDEQSESPSQNEVDSPSEYKPGEASNAPVAAWECEHCTFVNEPGTRVCQVCCKTPTSDARVVSRDSKPRKRNLSSDDYSKDNSETESVRNKMEKLRMPSSKASALEEGKKGEEDTETVSRSNHMTIQSESPDFWREDLKESGEMSVSGGEKKSKVDTGCGTSSVDVTSAQTDDNSENAAVDGDKDKLARKMVSTSTGTSPPPQSISTQTYEDVSLEKIQKSSRSPPRAASRNSRRSQFKRSQSLKTSPSQKRGSQWSLHRSSSRHSFTTDSQSLPGSRENSPNPYDYEEDSYYGRNYGRERKPPSQSHRLSHSIMDLRKPEMYRRLSQYDIGNYRTDYPDPSHLRTDSYQPSEREYSRPLENGFQRHDTFKASGMELVKLLREAEQFKYSADEVQAAIIHCKDMNPIDWLREHWEPTVASVQTLASQMGREGPMNIVGTVSEKEARDALRKHKGNLWPAVEECVDQRQRKYAELASRGDFNREDIVTVLTANHGDLESAFNELSKTQLKPFLMRIWGPPVGTENEAGNEGATLKMIRGEDVPLKDSVDKEDAKAVSTIAPLNTNSAPQVSAPPNAVSDATINQEIHRINQQEPLEDKIRLGTLDDIEIEILKNLEDIKTISKNLDKAHLEDLEPSEVDANLEPIETEESHMIPNKIYVEKSRTVIELVDETDMKPSTTKDSKTPSISDSESSDEFQNQEFVDAVESPTETKSFPDFKKPEIPKHESNLSIVLYGNDTNNVAGNDNLFVDDKAHKDETNGDSSFIKDEQNEMNNNETLSSNEEIFNALSNKYDTPESTPLEIDSSSNFSSEITNNIADPPINRPVDIHITTHEEVVDQLIGNEINATENQEIESGYMENNVVQTKIDETGMRSVSTKIEIPISTKNLEPLETQANPPKLSDSTISSLLDTNNNKNEFEVVNKTKNYNGARKPPNIPMTENKNKLSRRQKKSMRKSKKRSEKRALKRESSTTESSSEVQEDNEECSKLKENTEITIETVEDIAKHNIESHSINFVPTKVCRKKHLKKDEGQKYLKYKNKEKENIEKESVESLEEVSTKNVIPLIVTTTEAASLPKNHSSNNESPVESAEEHKQITNNEQQIVSASDEQTTGTDDMKDQHTDPFQILNEGGTVVNTEVNETESAEGINGQAESLQSTPTGEPMLDPTKPPRISTTVQMAQNKQMTIPVAKRPSRIPLPRQRSMSKSEPKSPVSPSTSRIPIKTFSLPRKLEKSDGNKSTEGNKEHTETPKQNLPSNALTTVSAENQEDGSKDEKAANDPTSQNSINVDVSTYKTNKMKLSCTTKNSFDSTTSSKQLSYTKSLDNDSDSSVSDSNVEELLDPSTDDDSYEEFEDYEEVFESDTEDYEEFDKKKSMIPKELDINLSQISDRINTLTNNLNYDPKKYSIDETCESEEYSSDEDVEEDDYIVDGFDEEANETAENDVKNQTKQTTDLELMERQARRFLAEGQVTSYQQAELAVSLMALKFSVEEALEAVKDCNTLDSAISFLQQDCELCAGKYAMKQIVSMLRCTHRCCQECAKNYFTVQITDRSIMDCTCPFCKLPELGSSDTHEDEVTDYFGNLDILLKGILDEPVHELFQRKLRDRTLMQDPHFKWCVQCSSGFIAHPRQKRLICPDCKSVTCASCRRPWEKQHERITCEQFAQWKDANDPENQATAVAKHLAENGIDCPKCKFRYSLAKGGCMHFTCTQCKYEFCYGCGKPFMMGAKCSVSQYCAKLGLHAHHPRNCLFYLRDKEPHELQKLLTDNKIPFDTEIISDKEENASAIRKCSIPLQRETPSGIVDTVCSNEVLPGQAGLCRLHYVEHLVGLIGRHRVDPVPILDLAEVSQELRRRGRELPERAARCDDHEYRRLCAQIVMDQIPLE</sequence>
<feature type="compositionally biased region" description="Basic residues" evidence="9">
    <location>
        <begin position="434"/>
        <end position="450"/>
    </location>
</feature>
<dbReference type="SMART" id="SM00647">
    <property type="entry name" value="IBR"/>
    <property type="match status" value="2"/>
</dbReference>
<dbReference type="Pfam" id="PF16678">
    <property type="entry name" value="UBA_HOIP"/>
    <property type="match status" value="1"/>
</dbReference>
<feature type="compositionally biased region" description="Basic residues" evidence="9">
    <location>
        <begin position="1459"/>
        <end position="1476"/>
    </location>
</feature>
<keyword evidence="3" id="KW-0479">Metal-binding</keyword>
<evidence type="ECO:0000259" key="10">
    <source>
        <dbReference type="PROSITE" id="PS50089"/>
    </source>
</evidence>
<reference evidence="13" key="1">
    <citation type="submission" date="2022-01" db="EMBL/GenBank/DDBJ databases">
        <authorList>
            <person name="King R."/>
        </authorList>
    </citation>
    <scope>NUCLEOTIDE SEQUENCE</scope>
</reference>
<feature type="compositionally biased region" description="Polar residues" evidence="9">
    <location>
        <begin position="256"/>
        <end position="272"/>
    </location>
</feature>
<dbReference type="GO" id="GO:0071797">
    <property type="term" value="C:LUBAC complex"/>
    <property type="evidence" value="ECO:0007669"/>
    <property type="project" value="InterPro"/>
</dbReference>
<keyword evidence="4" id="KW-0677">Repeat</keyword>
<dbReference type="SUPFAM" id="SSF57850">
    <property type="entry name" value="RING/U-box"/>
    <property type="match status" value="3"/>
</dbReference>
<feature type="compositionally biased region" description="Low complexity" evidence="9">
    <location>
        <begin position="1717"/>
        <end position="1731"/>
    </location>
</feature>
<keyword evidence="2" id="KW-0808">Transferase</keyword>
<evidence type="ECO:0000256" key="4">
    <source>
        <dbReference type="ARBA" id="ARBA00022737"/>
    </source>
</evidence>
<evidence type="ECO:0000256" key="7">
    <source>
        <dbReference type="ARBA" id="ARBA00022833"/>
    </source>
</evidence>
<dbReference type="InterPro" id="IPR032065">
    <property type="entry name" value="RNF31-UBA"/>
</dbReference>
<dbReference type="InterPro" id="IPR001876">
    <property type="entry name" value="Znf_RanBP2"/>
</dbReference>
<evidence type="ECO:0000313" key="13">
    <source>
        <dbReference type="EMBL" id="CAG9825410.1"/>
    </source>
</evidence>
<feature type="compositionally biased region" description="Polar residues" evidence="9">
    <location>
        <begin position="1814"/>
        <end position="1834"/>
    </location>
</feature>
<dbReference type="Gene3D" id="2.30.30.380">
    <property type="entry name" value="Zn-finger domain of Sec23/24"/>
    <property type="match status" value="1"/>
</dbReference>
<feature type="compositionally biased region" description="Polar residues" evidence="9">
    <location>
        <begin position="221"/>
        <end position="242"/>
    </location>
</feature>
<dbReference type="SMART" id="SM00547">
    <property type="entry name" value="ZnF_RBZ"/>
    <property type="match status" value="1"/>
</dbReference>
<evidence type="ECO:0000256" key="9">
    <source>
        <dbReference type="SAM" id="MobiDB-lite"/>
    </source>
</evidence>
<dbReference type="GO" id="GO:0008270">
    <property type="term" value="F:zinc ion binding"/>
    <property type="evidence" value="ECO:0007669"/>
    <property type="project" value="UniProtKB-KW"/>
</dbReference>
<dbReference type="Proteomes" id="UP001153737">
    <property type="component" value="Chromosome 9"/>
</dbReference>
<keyword evidence="7" id="KW-0862">Zinc</keyword>
<feature type="region of interest" description="Disordered" evidence="9">
    <location>
        <begin position="1403"/>
        <end position="1426"/>
    </location>
</feature>
<feature type="compositionally biased region" description="Polar residues" evidence="9">
    <location>
        <begin position="1586"/>
        <end position="1599"/>
    </location>
</feature>
<feature type="compositionally biased region" description="Polar residues" evidence="9">
    <location>
        <begin position="1200"/>
        <end position="1214"/>
    </location>
</feature>
<accession>A0A9N9SQ57</accession>
<feature type="region of interest" description="Disordered" evidence="9">
    <location>
        <begin position="1"/>
        <end position="54"/>
    </location>
</feature>
<feature type="region of interest" description="Disordered" evidence="9">
    <location>
        <begin position="1586"/>
        <end position="1637"/>
    </location>
</feature>
<evidence type="ECO:0000256" key="1">
    <source>
        <dbReference type="ARBA" id="ARBA00008278"/>
    </source>
</evidence>
<dbReference type="InterPro" id="IPR013083">
    <property type="entry name" value="Znf_RING/FYVE/PHD"/>
</dbReference>
<feature type="compositionally biased region" description="Polar residues" evidence="9">
    <location>
        <begin position="635"/>
        <end position="647"/>
    </location>
</feature>
<feature type="compositionally biased region" description="Polar residues" evidence="9">
    <location>
        <begin position="1609"/>
        <end position="1627"/>
    </location>
</feature>
<dbReference type="PROSITE" id="PS01358">
    <property type="entry name" value="ZF_RANBP2_1"/>
    <property type="match status" value="1"/>
</dbReference>
<feature type="domain" description="RING-type" evidence="10">
    <location>
        <begin position="2026"/>
        <end position="2075"/>
    </location>
</feature>
<organism evidence="13 14">
    <name type="scientific">Phaedon cochleariae</name>
    <name type="common">Mustard beetle</name>
    <dbReference type="NCBI Taxonomy" id="80249"/>
    <lineage>
        <taxon>Eukaryota</taxon>
        <taxon>Metazoa</taxon>
        <taxon>Ecdysozoa</taxon>
        <taxon>Arthropoda</taxon>
        <taxon>Hexapoda</taxon>
        <taxon>Insecta</taxon>
        <taxon>Pterygota</taxon>
        <taxon>Neoptera</taxon>
        <taxon>Endopterygota</taxon>
        <taxon>Coleoptera</taxon>
        <taxon>Polyphaga</taxon>
        <taxon>Cucujiformia</taxon>
        <taxon>Chrysomeloidea</taxon>
        <taxon>Chrysomelidae</taxon>
        <taxon>Chrysomelinae</taxon>
        <taxon>Chrysomelini</taxon>
        <taxon>Phaedon</taxon>
    </lineage>
</organism>
<evidence type="ECO:0000256" key="3">
    <source>
        <dbReference type="ARBA" id="ARBA00022723"/>
    </source>
</evidence>
<keyword evidence="6" id="KW-0833">Ubl conjugation pathway</keyword>
<feature type="compositionally biased region" description="Pro residues" evidence="9">
    <location>
        <begin position="130"/>
        <end position="145"/>
    </location>
</feature>
<feature type="region of interest" description="Disordered" evidence="9">
    <location>
        <begin position="115"/>
        <end position="242"/>
    </location>
</feature>
<feature type="compositionally biased region" description="Acidic residues" evidence="9">
    <location>
        <begin position="1848"/>
        <end position="1863"/>
    </location>
</feature>
<dbReference type="GO" id="GO:0036435">
    <property type="term" value="F:K48-linked polyubiquitin modification-dependent protein binding"/>
    <property type="evidence" value="ECO:0007669"/>
    <property type="project" value="TreeGrafter"/>
</dbReference>
<evidence type="ECO:0000256" key="8">
    <source>
        <dbReference type="PROSITE-ProRule" id="PRU00024"/>
    </source>
</evidence>
<feature type="compositionally biased region" description="Polar residues" evidence="9">
    <location>
        <begin position="676"/>
        <end position="689"/>
    </location>
</feature>
<feature type="region of interest" description="Disordered" evidence="9">
    <location>
        <begin position="573"/>
        <end position="832"/>
    </location>
</feature>
<feature type="compositionally biased region" description="Polar residues" evidence="9">
    <location>
        <begin position="756"/>
        <end position="800"/>
    </location>
</feature>
<feature type="region of interest" description="Disordered" evidence="9">
    <location>
        <begin position="1187"/>
        <end position="1214"/>
    </location>
</feature>
<protein>
    <recommendedName>
        <fullName evidence="15">RBR-type E3 ubiquitin transferase</fullName>
    </recommendedName>
</protein>
<dbReference type="InterPro" id="IPR000315">
    <property type="entry name" value="Znf_B-box"/>
</dbReference>
<dbReference type="CDD" id="cd20337">
    <property type="entry name" value="BRcat_RBR_HOIP"/>
    <property type="match status" value="1"/>
</dbReference>
<dbReference type="CDD" id="cd20351">
    <property type="entry name" value="Rcat_RBR_HOIP"/>
    <property type="match status" value="1"/>
</dbReference>
<dbReference type="InterPro" id="IPR002867">
    <property type="entry name" value="IBR_dom"/>
</dbReference>
<dbReference type="InterPro" id="IPR001841">
    <property type="entry name" value="Znf_RING"/>
</dbReference>
<dbReference type="OrthoDB" id="9978677at2759"/>
<feature type="compositionally biased region" description="Low complexity" evidence="9">
    <location>
        <begin position="208"/>
        <end position="220"/>
    </location>
</feature>
<reference evidence="13" key="2">
    <citation type="submission" date="2022-10" db="EMBL/GenBank/DDBJ databases">
        <authorList>
            <consortium name="ENA_rothamsted_submissions"/>
            <consortium name="culmorum"/>
            <person name="King R."/>
        </authorList>
    </citation>
    <scope>NUCLEOTIDE SEQUENCE</scope>
</reference>
<feature type="compositionally biased region" description="Basic and acidic residues" evidence="9">
    <location>
        <begin position="1742"/>
        <end position="1762"/>
    </location>
</feature>
<feature type="compositionally biased region" description="Basic and acidic residues" evidence="9">
    <location>
        <begin position="415"/>
        <end position="426"/>
    </location>
</feature>
<feature type="compositionally biased region" description="Polar residues" evidence="9">
    <location>
        <begin position="1763"/>
        <end position="1778"/>
    </location>
</feature>
<dbReference type="Gene3D" id="3.30.40.10">
    <property type="entry name" value="Zinc/RING finger domain, C3HC4 (zinc finger)"/>
    <property type="match status" value="1"/>
</dbReference>
<feature type="domain" description="B box-type" evidence="11">
    <location>
        <begin position="78"/>
        <end position="124"/>
    </location>
</feature>
<dbReference type="Gene3D" id="1.20.120.1750">
    <property type="match status" value="1"/>
</dbReference>
<feature type="compositionally biased region" description="Basic and acidic residues" evidence="9">
    <location>
        <begin position="34"/>
        <end position="54"/>
    </location>
</feature>
<dbReference type="PROSITE" id="PS50119">
    <property type="entry name" value="ZF_BBOX"/>
    <property type="match status" value="1"/>
</dbReference>
<dbReference type="GO" id="GO:0061630">
    <property type="term" value="F:ubiquitin protein ligase activity"/>
    <property type="evidence" value="ECO:0007669"/>
    <property type="project" value="TreeGrafter"/>
</dbReference>
<dbReference type="PANTHER" id="PTHR16004">
    <property type="entry name" value="RING FINGER PROTEIN 31-RELATED"/>
    <property type="match status" value="1"/>
</dbReference>
<keyword evidence="14" id="KW-1185">Reference proteome</keyword>
<feature type="compositionally biased region" description="Basic and acidic residues" evidence="9">
    <location>
        <begin position="649"/>
        <end position="659"/>
    </location>
</feature>
<gene>
    <name evidence="13" type="ORF">PHAECO_LOCUS12837</name>
</gene>
<evidence type="ECO:0000313" key="14">
    <source>
        <dbReference type="Proteomes" id="UP001153737"/>
    </source>
</evidence>
<dbReference type="InterPro" id="IPR044066">
    <property type="entry name" value="TRIAD_supradom"/>
</dbReference>
<dbReference type="Gene3D" id="6.10.140.1100">
    <property type="match status" value="1"/>
</dbReference>
<evidence type="ECO:0000256" key="6">
    <source>
        <dbReference type="ARBA" id="ARBA00022786"/>
    </source>
</evidence>
<dbReference type="PROSITE" id="PS51873">
    <property type="entry name" value="TRIAD"/>
    <property type="match status" value="1"/>
</dbReference>
<proteinExistence type="inferred from homology"/>
<dbReference type="Gene3D" id="1.10.8.10">
    <property type="entry name" value="DNA helicase RuvA subunit, C-terminal domain"/>
    <property type="match status" value="1"/>
</dbReference>
<feature type="compositionally biased region" description="Basic and acidic residues" evidence="9">
    <location>
        <begin position="1188"/>
        <end position="1199"/>
    </location>
</feature>
<name>A0A9N9SQ57_PHACE</name>